<protein>
    <recommendedName>
        <fullName evidence="9">Helicase ATP-binding domain-containing protein</fullName>
    </recommendedName>
</protein>
<dbReference type="SUPFAM" id="SSF52540">
    <property type="entry name" value="P-loop containing nucleoside triphosphate hydrolases"/>
    <property type="match status" value="1"/>
</dbReference>
<dbReference type="GO" id="GO:0033677">
    <property type="term" value="F:DNA/RNA helicase activity"/>
    <property type="evidence" value="ECO:0007669"/>
    <property type="project" value="TreeGrafter"/>
</dbReference>
<keyword evidence="2" id="KW-0547">Nucleotide-binding</keyword>
<evidence type="ECO:0000256" key="7">
    <source>
        <dbReference type="ARBA" id="ARBA00023014"/>
    </source>
</evidence>
<dbReference type="InterPro" id="IPR014001">
    <property type="entry name" value="Helicase_ATP-bd"/>
</dbReference>
<evidence type="ECO:0000256" key="1">
    <source>
        <dbReference type="ARBA" id="ARBA00022723"/>
    </source>
</evidence>
<dbReference type="EMBL" id="VYGV01000011">
    <property type="protein sequence ID" value="NWF46097.1"/>
    <property type="molecule type" value="Genomic_DNA"/>
</dbReference>
<proteinExistence type="predicted"/>
<evidence type="ECO:0000259" key="9">
    <source>
        <dbReference type="PROSITE" id="PS51193"/>
    </source>
</evidence>
<dbReference type="GO" id="GO:0003677">
    <property type="term" value="F:DNA binding"/>
    <property type="evidence" value="ECO:0007669"/>
    <property type="project" value="InterPro"/>
</dbReference>
<dbReference type="InterPro" id="IPR006555">
    <property type="entry name" value="ATP-dep_Helicase_C"/>
</dbReference>
<gene>
    <name evidence="10" type="ORF">F3K02_12665</name>
</gene>
<dbReference type="PROSITE" id="PS51193">
    <property type="entry name" value="HELICASE_ATP_BIND_2"/>
    <property type="match status" value="1"/>
</dbReference>
<dbReference type="Gene3D" id="3.40.50.300">
    <property type="entry name" value="P-loop containing nucleotide triphosphate hydrolases"/>
    <property type="match status" value="2"/>
</dbReference>
<dbReference type="Proteomes" id="UP000545507">
    <property type="component" value="Unassembled WGS sequence"/>
</dbReference>
<evidence type="ECO:0000256" key="8">
    <source>
        <dbReference type="ARBA" id="ARBA00023235"/>
    </source>
</evidence>
<dbReference type="InterPro" id="IPR045028">
    <property type="entry name" value="DinG/Rad3-like"/>
</dbReference>
<keyword evidence="4" id="KW-0347">Helicase</keyword>
<keyword evidence="5" id="KW-0067">ATP-binding</keyword>
<dbReference type="Pfam" id="PF13307">
    <property type="entry name" value="Helicase_C_2"/>
    <property type="match status" value="1"/>
</dbReference>
<evidence type="ECO:0000313" key="11">
    <source>
        <dbReference type="Proteomes" id="UP000545507"/>
    </source>
</evidence>
<keyword evidence="1" id="KW-0479">Metal-binding</keyword>
<keyword evidence="8" id="KW-0413">Isomerase</keyword>
<dbReference type="SMART" id="SM00488">
    <property type="entry name" value="DEXDc2"/>
    <property type="match status" value="1"/>
</dbReference>
<keyword evidence="7" id="KW-0411">Iron-sulfur</keyword>
<evidence type="ECO:0000256" key="2">
    <source>
        <dbReference type="ARBA" id="ARBA00022741"/>
    </source>
</evidence>
<dbReference type="PANTHER" id="PTHR11472:SF59">
    <property type="entry name" value="ATP-DEPENDENT DNA HELICASE DING"/>
    <property type="match status" value="1"/>
</dbReference>
<dbReference type="GO" id="GO:0051539">
    <property type="term" value="F:4 iron, 4 sulfur cluster binding"/>
    <property type="evidence" value="ECO:0007669"/>
    <property type="project" value="TreeGrafter"/>
</dbReference>
<dbReference type="InterPro" id="IPR014013">
    <property type="entry name" value="Helic_SF1/SF2_ATP-bd_DinG/Rad3"/>
</dbReference>
<evidence type="ECO:0000256" key="4">
    <source>
        <dbReference type="ARBA" id="ARBA00022806"/>
    </source>
</evidence>
<evidence type="ECO:0000256" key="6">
    <source>
        <dbReference type="ARBA" id="ARBA00023004"/>
    </source>
</evidence>
<organism evidence="10 11">
    <name type="scientific">Hydrogenophaga aromaticivorans</name>
    <dbReference type="NCBI Taxonomy" id="2610898"/>
    <lineage>
        <taxon>Bacteria</taxon>
        <taxon>Pseudomonadati</taxon>
        <taxon>Pseudomonadota</taxon>
        <taxon>Betaproteobacteria</taxon>
        <taxon>Burkholderiales</taxon>
        <taxon>Comamonadaceae</taxon>
        <taxon>Hydrogenophaga</taxon>
    </lineage>
</organism>
<dbReference type="InterPro" id="IPR010614">
    <property type="entry name" value="RAD3-like_helicase_DEAD"/>
</dbReference>
<dbReference type="Pfam" id="PF06733">
    <property type="entry name" value="DEAD_2"/>
    <property type="match status" value="1"/>
</dbReference>
<sequence>MSLSDKKTMLVRVHDQLAISDRELRVRPQQRQMMGRALSLFEARRVGIVEAPTGTGKSLGYLLPGLITALSEQRKLIVSTATASLQDQLANIDLPWLLQAFEACGYSQISCAMAKGRERHVCPIKLQALTGTNDMFEQDEDRQLESMAIAFDAGKWSGLRDDLVDPVSNTQWARVSNTSASCSGKSCPEVEGCPYYMAQERLKQADVIITNHDYLLTTLARRPQSILGDPEAIYVFDEAHHLNAKLTSAFARKIEFAKLPLELIKGILPFCSAQRAKLESGLQILIGQWSSTEHAVATLLGEEHQFRFPMGTAEPVLKQLCLDLGGALLMLIDALQEGKDAIQSSFKGSRRGGAQDILLQVAQTRIGQALGELRQAHETVTEFAGDETMARWLKRSSEGVMLCACPFDAAVKARQHLWPIVKCALLTSATITSLGAFDPVLRELGLPKDTPCLKLSSPFDMSRVRLVVPKSAVEAGEKLHPRLVKAFVMDKAMRAMEHVGVLVYFTSRRLMMDVFDAIAPDERTSVLLQGQWQPSALLVEHRRRIDAGLRSIIFGLDSMGEGVDLPGAYCTRVVITRLPFPSPDDPVIATHGEHLTEKGLDAFGLLTLPKAGLKLAQVCGRLMRREGDSGDILVLDRRLVSKRYGRRMLKSTQFTEVLS</sequence>
<evidence type="ECO:0000256" key="3">
    <source>
        <dbReference type="ARBA" id="ARBA00022801"/>
    </source>
</evidence>
<dbReference type="GO" id="GO:0046872">
    <property type="term" value="F:metal ion binding"/>
    <property type="evidence" value="ECO:0007669"/>
    <property type="project" value="UniProtKB-KW"/>
</dbReference>
<comment type="caution">
    <text evidence="10">The sequence shown here is derived from an EMBL/GenBank/DDBJ whole genome shotgun (WGS) entry which is preliminary data.</text>
</comment>
<keyword evidence="11" id="KW-1185">Reference proteome</keyword>
<accession>A0A7Y8GY02</accession>
<dbReference type="GO" id="GO:0003678">
    <property type="term" value="F:DNA helicase activity"/>
    <property type="evidence" value="ECO:0007669"/>
    <property type="project" value="InterPro"/>
</dbReference>
<dbReference type="GO" id="GO:0009432">
    <property type="term" value="P:SOS response"/>
    <property type="evidence" value="ECO:0007669"/>
    <property type="project" value="TreeGrafter"/>
</dbReference>
<dbReference type="GO" id="GO:0005524">
    <property type="term" value="F:ATP binding"/>
    <property type="evidence" value="ECO:0007669"/>
    <property type="project" value="UniProtKB-KW"/>
</dbReference>
<feature type="domain" description="Helicase ATP-binding" evidence="9">
    <location>
        <begin position="16"/>
        <end position="299"/>
    </location>
</feature>
<reference evidence="10 11" key="1">
    <citation type="submission" date="2019-09" db="EMBL/GenBank/DDBJ databases">
        <title>Hydrogenophaga aromatica sp. nov., isolated from a para-xylene-degrading enrichment culture.</title>
        <authorList>
            <person name="Tancsics A."/>
            <person name="Banerjee S."/>
        </authorList>
    </citation>
    <scope>NUCLEOTIDE SEQUENCE [LARGE SCALE GENOMIC DNA]</scope>
    <source>
        <strain evidence="10 11">D2P1</strain>
    </source>
</reference>
<dbReference type="RefSeq" id="WP_177136005.1">
    <property type="nucleotide sequence ID" value="NZ_VYGV01000011.1"/>
</dbReference>
<keyword evidence="3" id="KW-0378">Hydrolase</keyword>
<evidence type="ECO:0000313" key="10">
    <source>
        <dbReference type="EMBL" id="NWF46097.1"/>
    </source>
</evidence>
<dbReference type="PANTHER" id="PTHR11472">
    <property type="entry name" value="DNA REPAIR DEAD HELICASE RAD3/XP-D SUBFAMILY MEMBER"/>
    <property type="match status" value="1"/>
</dbReference>
<name>A0A7Y8GY02_9BURK</name>
<dbReference type="SMART" id="SM00491">
    <property type="entry name" value="HELICc2"/>
    <property type="match status" value="1"/>
</dbReference>
<dbReference type="GO" id="GO:0006281">
    <property type="term" value="P:DNA repair"/>
    <property type="evidence" value="ECO:0007669"/>
    <property type="project" value="TreeGrafter"/>
</dbReference>
<keyword evidence="6" id="KW-0408">Iron</keyword>
<dbReference type="SMART" id="SM00487">
    <property type="entry name" value="DEXDc"/>
    <property type="match status" value="1"/>
</dbReference>
<evidence type="ECO:0000256" key="5">
    <source>
        <dbReference type="ARBA" id="ARBA00022840"/>
    </source>
</evidence>
<dbReference type="InterPro" id="IPR027417">
    <property type="entry name" value="P-loop_NTPase"/>
</dbReference>
<dbReference type="InterPro" id="IPR006554">
    <property type="entry name" value="Helicase-like_DEXD_c2"/>
</dbReference>
<dbReference type="AlphaFoldDB" id="A0A7Y8GY02"/>
<dbReference type="GO" id="GO:0016818">
    <property type="term" value="F:hydrolase activity, acting on acid anhydrides, in phosphorus-containing anhydrides"/>
    <property type="evidence" value="ECO:0007669"/>
    <property type="project" value="InterPro"/>
</dbReference>